<name>A0A8J2S7N7_9STRA</name>
<dbReference type="EMBL" id="CAKKNE010000001">
    <property type="protein sequence ID" value="CAH0363724.1"/>
    <property type="molecule type" value="Genomic_DNA"/>
</dbReference>
<reference evidence="1" key="1">
    <citation type="submission" date="2021-11" db="EMBL/GenBank/DDBJ databases">
        <authorList>
            <consortium name="Genoscope - CEA"/>
            <person name="William W."/>
        </authorList>
    </citation>
    <scope>NUCLEOTIDE SEQUENCE</scope>
</reference>
<comment type="caution">
    <text evidence="1">The sequence shown here is derived from an EMBL/GenBank/DDBJ whole genome shotgun (WGS) entry which is preliminary data.</text>
</comment>
<dbReference type="Proteomes" id="UP000789595">
    <property type="component" value="Unassembled WGS sequence"/>
</dbReference>
<protein>
    <submittedName>
        <fullName evidence="1">Uncharacterized protein</fullName>
    </submittedName>
</protein>
<accession>A0A8J2S7N7</accession>
<sequence>MAALIAAVTGALLQPAPRGGVHWEGIVRVPGHRESQVFKKGERYYTTDGSTLPHWTHEHLEGRPEEPLGPGTWWGRPEEESLADVVGNPSLLYYTEPDATCLVVALLDRPRFSQGMYESRYITLMMKIIAKLRPWQYKHRVCKCNLVAVDVFPDADEFRPSPNSNAWKSTHITMPDPIWTAEEIMAYVDGLGSPDVYWASFGYYPTTYEPMLRAAFDELVDARAAAEP</sequence>
<gene>
    <name evidence="1" type="ORF">PECAL_1P00510</name>
</gene>
<proteinExistence type="predicted"/>
<evidence type="ECO:0000313" key="2">
    <source>
        <dbReference type="Proteomes" id="UP000789595"/>
    </source>
</evidence>
<dbReference type="AlphaFoldDB" id="A0A8J2S7N7"/>
<organism evidence="1 2">
    <name type="scientific">Pelagomonas calceolata</name>
    <dbReference type="NCBI Taxonomy" id="35677"/>
    <lineage>
        <taxon>Eukaryota</taxon>
        <taxon>Sar</taxon>
        <taxon>Stramenopiles</taxon>
        <taxon>Ochrophyta</taxon>
        <taxon>Pelagophyceae</taxon>
        <taxon>Pelagomonadales</taxon>
        <taxon>Pelagomonadaceae</taxon>
        <taxon>Pelagomonas</taxon>
    </lineage>
</organism>
<keyword evidence="2" id="KW-1185">Reference proteome</keyword>
<evidence type="ECO:0000313" key="1">
    <source>
        <dbReference type="EMBL" id="CAH0363724.1"/>
    </source>
</evidence>